<keyword evidence="1" id="KW-0479">Metal-binding</keyword>
<protein>
    <submittedName>
        <fullName evidence="3">Fumarylacetoacetate hydrolase family protein</fullName>
    </submittedName>
</protein>
<organism evidence="3 4">
    <name type="scientific">Bradyrhizobium uaiense</name>
    <dbReference type="NCBI Taxonomy" id="2594946"/>
    <lineage>
        <taxon>Bacteria</taxon>
        <taxon>Pseudomonadati</taxon>
        <taxon>Pseudomonadota</taxon>
        <taxon>Alphaproteobacteria</taxon>
        <taxon>Hyphomicrobiales</taxon>
        <taxon>Nitrobacteraceae</taxon>
        <taxon>Bradyrhizobium</taxon>
    </lineage>
</organism>
<dbReference type="PANTHER" id="PTHR11820:SF90">
    <property type="entry name" value="FLUTATHIONE S-TRANSFERASE"/>
    <property type="match status" value="1"/>
</dbReference>
<dbReference type="RefSeq" id="WP_163151349.1">
    <property type="nucleotide sequence ID" value="NZ_VKHP01000012.1"/>
</dbReference>
<dbReference type="GO" id="GO:0018773">
    <property type="term" value="F:acetylpyruvate hydrolase activity"/>
    <property type="evidence" value="ECO:0007669"/>
    <property type="project" value="TreeGrafter"/>
</dbReference>
<evidence type="ECO:0000256" key="1">
    <source>
        <dbReference type="ARBA" id="ARBA00022723"/>
    </source>
</evidence>
<dbReference type="InterPro" id="IPR011234">
    <property type="entry name" value="Fumarylacetoacetase-like_C"/>
</dbReference>
<dbReference type="Gene3D" id="3.90.850.10">
    <property type="entry name" value="Fumarylacetoacetase-like, C-terminal domain"/>
    <property type="match status" value="1"/>
</dbReference>
<dbReference type="Pfam" id="PF01557">
    <property type="entry name" value="FAA_hydrolase"/>
    <property type="match status" value="1"/>
</dbReference>
<dbReference type="GO" id="GO:0046872">
    <property type="term" value="F:metal ion binding"/>
    <property type="evidence" value="ECO:0007669"/>
    <property type="project" value="UniProtKB-KW"/>
</dbReference>
<dbReference type="PANTHER" id="PTHR11820">
    <property type="entry name" value="ACYLPYRUVASE"/>
    <property type="match status" value="1"/>
</dbReference>
<dbReference type="EMBL" id="VKHP01000012">
    <property type="protein sequence ID" value="NEU95288.1"/>
    <property type="molecule type" value="Genomic_DNA"/>
</dbReference>
<name>A0A6P1BA59_9BRAD</name>
<reference evidence="3 4" key="1">
    <citation type="journal article" date="2020" name="Arch. Microbiol.">
        <title>Bradyrhizobium uaiense sp. nov., a new highly efficient cowpea symbiont.</title>
        <authorList>
            <person name="Cabral Michel D."/>
            <person name="Azarias Guimaraes A."/>
            <person name="Martins da Costa E."/>
            <person name="Soares de Carvalho T."/>
            <person name="Balsanelli E."/>
            <person name="Willems A."/>
            <person name="Maltempi de Souza E."/>
            <person name="de Souza Moreira F.M."/>
        </authorList>
    </citation>
    <scope>NUCLEOTIDE SEQUENCE [LARGE SCALE GENOMIC DNA]</scope>
    <source>
        <strain evidence="3 4">UFLA 03-164</strain>
    </source>
</reference>
<evidence type="ECO:0000313" key="3">
    <source>
        <dbReference type="EMBL" id="NEU95288.1"/>
    </source>
</evidence>
<dbReference type="InterPro" id="IPR036663">
    <property type="entry name" value="Fumarylacetoacetase_C_sf"/>
</dbReference>
<keyword evidence="4" id="KW-1185">Reference proteome</keyword>
<proteinExistence type="predicted"/>
<evidence type="ECO:0000313" key="4">
    <source>
        <dbReference type="Proteomes" id="UP000468531"/>
    </source>
</evidence>
<gene>
    <name evidence="3" type="ORF">FNJ47_05450</name>
</gene>
<comment type="caution">
    <text evidence="3">The sequence shown here is derived from an EMBL/GenBank/DDBJ whole genome shotgun (WGS) entry which is preliminary data.</text>
</comment>
<dbReference type="AlphaFoldDB" id="A0A6P1BA59"/>
<evidence type="ECO:0000259" key="2">
    <source>
        <dbReference type="Pfam" id="PF01557"/>
    </source>
</evidence>
<feature type="domain" description="Fumarylacetoacetase-like C-terminal" evidence="2">
    <location>
        <begin position="25"/>
        <end position="223"/>
    </location>
</feature>
<dbReference type="Proteomes" id="UP000468531">
    <property type="component" value="Unassembled WGS sequence"/>
</dbReference>
<accession>A0A6P1BA59</accession>
<dbReference type="SUPFAM" id="SSF56529">
    <property type="entry name" value="FAH"/>
    <property type="match status" value="1"/>
</dbReference>
<keyword evidence="3" id="KW-0378">Hydrolase</keyword>
<sequence>MLAPCPEPTTLPVAGAATCFGVRRVYCVGRNYVEHIREMKEGDERDPPFFFQKPSDSILREGSEVPYPPSTDDFQHEIELVVAIGRGGSNISADQSLEHVFGYAIGIDMTRRDRQREARERGLPWEIGKSFDRSAPCGPIHPAEKVGHIGSGAISLSVNGAVRQRGDLGQMIWNVAEIVANLSQQYTLVPGDLIFTGTPAGVGPVVPGDCMTGVIAGLGEISFKIGERSV</sequence>